<accession>A0A2V3VWH5</accession>
<gene>
    <name evidence="1" type="ORF">DFR56_108161</name>
</gene>
<dbReference type="NCBIfam" id="TIGR01683">
    <property type="entry name" value="thiS"/>
    <property type="match status" value="1"/>
</dbReference>
<dbReference type="PANTHER" id="PTHR34472:SF1">
    <property type="entry name" value="SULFUR CARRIER PROTEIN THIS"/>
    <property type="match status" value="1"/>
</dbReference>
<dbReference type="InterPro" id="IPR010035">
    <property type="entry name" value="Thi_S"/>
</dbReference>
<evidence type="ECO:0000313" key="1">
    <source>
        <dbReference type="EMBL" id="PXW86343.1"/>
    </source>
</evidence>
<sequence>MKLQINGAEMEIPKTIKNITQLIDHLKLNSPVIIVEHNDVILPKEDLDDAMLTAGDKVEFVQFVGGG</sequence>
<dbReference type="Pfam" id="PF02597">
    <property type="entry name" value="ThiS"/>
    <property type="match status" value="1"/>
</dbReference>
<dbReference type="InterPro" id="IPR003749">
    <property type="entry name" value="ThiS/MoaD-like"/>
</dbReference>
<dbReference type="RefSeq" id="WP_110395752.1">
    <property type="nucleotide sequence ID" value="NZ_JADIJL010000004.1"/>
</dbReference>
<dbReference type="SUPFAM" id="SSF54285">
    <property type="entry name" value="MoaD/ThiS"/>
    <property type="match status" value="1"/>
</dbReference>
<dbReference type="EMBL" id="QJJQ01000008">
    <property type="protein sequence ID" value="PXW86343.1"/>
    <property type="molecule type" value="Genomic_DNA"/>
</dbReference>
<keyword evidence="2" id="KW-1185">Reference proteome</keyword>
<dbReference type="Gene3D" id="3.10.20.30">
    <property type="match status" value="1"/>
</dbReference>
<dbReference type="AlphaFoldDB" id="A0A2V3VWH5"/>
<dbReference type="OrthoDB" id="9798559at2"/>
<dbReference type="Proteomes" id="UP000247978">
    <property type="component" value="Unassembled WGS sequence"/>
</dbReference>
<protein>
    <submittedName>
        <fullName evidence="1">Sulfur carrier protein</fullName>
    </submittedName>
</protein>
<dbReference type="CDD" id="cd00565">
    <property type="entry name" value="Ubl_ThiS"/>
    <property type="match status" value="1"/>
</dbReference>
<comment type="caution">
    <text evidence="1">The sequence shown here is derived from an EMBL/GenBank/DDBJ whole genome shotgun (WGS) entry which is preliminary data.</text>
</comment>
<organism evidence="1 2">
    <name type="scientific">Pseudogracilibacillus auburnensis</name>
    <dbReference type="NCBI Taxonomy" id="1494959"/>
    <lineage>
        <taxon>Bacteria</taxon>
        <taxon>Bacillati</taxon>
        <taxon>Bacillota</taxon>
        <taxon>Bacilli</taxon>
        <taxon>Bacillales</taxon>
        <taxon>Bacillaceae</taxon>
        <taxon>Pseudogracilibacillus</taxon>
    </lineage>
</organism>
<reference evidence="1 2" key="1">
    <citation type="submission" date="2018-05" db="EMBL/GenBank/DDBJ databases">
        <title>Genomic Encyclopedia of Type Strains, Phase IV (KMG-IV): sequencing the most valuable type-strain genomes for metagenomic binning, comparative biology and taxonomic classification.</title>
        <authorList>
            <person name="Goeker M."/>
        </authorList>
    </citation>
    <scope>NUCLEOTIDE SEQUENCE [LARGE SCALE GENOMIC DNA]</scope>
    <source>
        <strain evidence="1 2">DSM 28556</strain>
    </source>
</reference>
<dbReference type="InterPro" id="IPR016155">
    <property type="entry name" value="Mopterin_synth/thiamin_S_b"/>
</dbReference>
<proteinExistence type="predicted"/>
<dbReference type="InterPro" id="IPR012675">
    <property type="entry name" value="Beta-grasp_dom_sf"/>
</dbReference>
<dbReference type="PANTHER" id="PTHR34472">
    <property type="entry name" value="SULFUR CARRIER PROTEIN THIS"/>
    <property type="match status" value="1"/>
</dbReference>
<evidence type="ECO:0000313" key="2">
    <source>
        <dbReference type="Proteomes" id="UP000247978"/>
    </source>
</evidence>
<name>A0A2V3VWH5_9BACI</name>